<feature type="transmembrane region" description="Helical" evidence="8">
    <location>
        <begin position="132"/>
        <end position="158"/>
    </location>
</feature>
<dbReference type="Gene3D" id="1.20.1070.10">
    <property type="entry name" value="Rhodopsin 7-helix transmembrane proteins"/>
    <property type="match status" value="1"/>
</dbReference>
<protein>
    <recommendedName>
        <fullName evidence="9">G-protein coupled receptors family 1 profile domain-containing protein</fullName>
    </recommendedName>
</protein>
<evidence type="ECO:0000256" key="2">
    <source>
        <dbReference type="ARBA" id="ARBA00022692"/>
    </source>
</evidence>
<evidence type="ECO:0000259" key="9">
    <source>
        <dbReference type="PROSITE" id="PS50262"/>
    </source>
</evidence>
<dbReference type="GO" id="GO:0004930">
    <property type="term" value="F:G protein-coupled receptor activity"/>
    <property type="evidence" value="ECO:0007669"/>
    <property type="project" value="UniProtKB-KW"/>
</dbReference>
<reference evidence="10 11" key="1">
    <citation type="submission" date="2024-04" db="EMBL/GenBank/DDBJ databases">
        <authorList>
            <person name="Waldvogel A.-M."/>
            <person name="Schoenle A."/>
        </authorList>
    </citation>
    <scope>NUCLEOTIDE SEQUENCE [LARGE SCALE GENOMIC DNA]</scope>
</reference>
<keyword evidence="11" id="KW-1185">Reference proteome</keyword>
<dbReference type="SUPFAM" id="SSF81321">
    <property type="entry name" value="Family A G protein-coupled receptor-like"/>
    <property type="match status" value="1"/>
</dbReference>
<feature type="transmembrane region" description="Helical" evidence="8">
    <location>
        <begin position="98"/>
        <end position="120"/>
    </location>
</feature>
<feature type="transmembrane region" description="Helical" evidence="8">
    <location>
        <begin position="60"/>
        <end position="86"/>
    </location>
</feature>
<evidence type="ECO:0000256" key="1">
    <source>
        <dbReference type="ARBA" id="ARBA00004141"/>
    </source>
</evidence>
<keyword evidence="7" id="KW-0807">Transducer</keyword>
<dbReference type="PRINTS" id="PR00237">
    <property type="entry name" value="GPCRRHODOPSN"/>
</dbReference>
<keyword evidence="2 8" id="KW-0812">Transmembrane</keyword>
<dbReference type="AlphaFoldDB" id="A0AAV2LSK3"/>
<dbReference type="CDD" id="cd00637">
    <property type="entry name" value="7tm_classA_rhodopsin-like"/>
    <property type="match status" value="1"/>
</dbReference>
<accession>A0AAV2LSK3</accession>
<name>A0AAV2LSK3_KNICA</name>
<evidence type="ECO:0000256" key="5">
    <source>
        <dbReference type="ARBA" id="ARBA00023136"/>
    </source>
</evidence>
<dbReference type="Pfam" id="PF00001">
    <property type="entry name" value="7tm_1"/>
    <property type="match status" value="1"/>
</dbReference>
<evidence type="ECO:0000256" key="7">
    <source>
        <dbReference type="ARBA" id="ARBA00023224"/>
    </source>
</evidence>
<dbReference type="GO" id="GO:0016020">
    <property type="term" value="C:membrane"/>
    <property type="evidence" value="ECO:0007669"/>
    <property type="project" value="UniProtKB-SubCell"/>
</dbReference>
<dbReference type="InterPro" id="IPR000276">
    <property type="entry name" value="GPCR_Rhodpsn"/>
</dbReference>
<proteinExistence type="predicted"/>
<dbReference type="EMBL" id="OZ035825">
    <property type="protein sequence ID" value="CAL1602427.1"/>
    <property type="molecule type" value="Genomic_DNA"/>
</dbReference>
<dbReference type="Proteomes" id="UP001497482">
    <property type="component" value="Chromosome 3"/>
</dbReference>
<evidence type="ECO:0000256" key="6">
    <source>
        <dbReference type="ARBA" id="ARBA00023170"/>
    </source>
</evidence>
<feature type="transmembrane region" description="Helical" evidence="8">
    <location>
        <begin position="178"/>
        <end position="206"/>
    </location>
</feature>
<organism evidence="10 11">
    <name type="scientific">Knipowitschia caucasica</name>
    <name type="common">Caucasian dwarf goby</name>
    <name type="synonym">Pomatoschistus caucasicus</name>
    <dbReference type="NCBI Taxonomy" id="637954"/>
    <lineage>
        <taxon>Eukaryota</taxon>
        <taxon>Metazoa</taxon>
        <taxon>Chordata</taxon>
        <taxon>Craniata</taxon>
        <taxon>Vertebrata</taxon>
        <taxon>Euteleostomi</taxon>
        <taxon>Actinopterygii</taxon>
        <taxon>Neopterygii</taxon>
        <taxon>Teleostei</taxon>
        <taxon>Neoteleostei</taxon>
        <taxon>Acanthomorphata</taxon>
        <taxon>Gobiaria</taxon>
        <taxon>Gobiiformes</taxon>
        <taxon>Gobioidei</taxon>
        <taxon>Gobiidae</taxon>
        <taxon>Gobiinae</taxon>
        <taxon>Knipowitschia</taxon>
    </lineage>
</organism>
<keyword evidence="3 8" id="KW-1133">Transmembrane helix</keyword>
<evidence type="ECO:0000256" key="4">
    <source>
        <dbReference type="ARBA" id="ARBA00023040"/>
    </source>
</evidence>
<evidence type="ECO:0000256" key="3">
    <source>
        <dbReference type="ARBA" id="ARBA00022989"/>
    </source>
</evidence>
<evidence type="ECO:0000313" key="11">
    <source>
        <dbReference type="Proteomes" id="UP001497482"/>
    </source>
</evidence>
<feature type="domain" description="G-protein coupled receptors family 1 profile" evidence="9">
    <location>
        <begin position="41"/>
        <end position="273"/>
    </location>
</feature>
<dbReference type="PROSITE" id="PS50262">
    <property type="entry name" value="G_PROTEIN_RECEP_F1_2"/>
    <property type="match status" value="1"/>
</dbReference>
<gene>
    <name evidence="10" type="ORF">KC01_LOCUS30200</name>
</gene>
<dbReference type="PANTHER" id="PTHR24240">
    <property type="entry name" value="OPSIN"/>
    <property type="match status" value="1"/>
</dbReference>
<comment type="subcellular location">
    <subcellularLocation>
        <location evidence="1">Membrane</location>
        <topology evidence="1">Multi-pass membrane protein</topology>
    </subcellularLocation>
</comment>
<feature type="transmembrane region" description="Helical" evidence="8">
    <location>
        <begin position="25"/>
        <end position="48"/>
    </location>
</feature>
<dbReference type="InterPro" id="IPR017452">
    <property type="entry name" value="GPCR_Rhodpsn_7TM"/>
</dbReference>
<keyword evidence="5 8" id="KW-0472">Membrane</keyword>
<evidence type="ECO:0000313" key="10">
    <source>
        <dbReference type="EMBL" id="CAL1602427.1"/>
    </source>
</evidence>
<keyword evidence="6" id="KW-0675">Receptor</keyword>
<keyword evidence="4" id="KW-0297">G-protein coupled receptor</keyword>
<sequence>MRRCSLNVSGTSDASELTWSQTQKWLLVSVLSLQTVIGVSGNCLVLLVKAKSRGRFNNRCWISLLSLTLSDLGCSALIMPGSLLAVLTGGQRSPWCEVVSLLKFTFITSSIGSITVLSVQRLVPSAGKVVDCLVLGACLSSWATGTVFGAVPVNYSWIKYDPAEMLCAVFWESSYSDMLIYILCASSVCIFFPFVLMILCSVVAAAKRDRNKEEDLSDVAPLLVAAYTLCYTPFVLSEVILLGRLDLSPSPAWLRTVSSLMSYLDCGLNPVVYCCHQDFREAALVLLWTRTHTPTEPVLTAAHILDQQQIR</sequence>
<evidence type="ECO:0000256" key="8">
    <source>
        <dbReference type="SAM" id="Phobius"/>
    </source>
</evidence>
<dbReference type="InterPro" id="IPR050125">
    <property type="entry name" value="GPCR_opsins"/>
</dbReference>